<feature type="domain" description="MmgE/PrpD C-terminal" evidence="3">
    <location>
        <begin position="279"/>
        <end position="432"/>
    </location>
</feature>
<dbReference type="InterPro" id="IPR045336">
    <property type="entry name" value="MmgE_PrpD_N"/>
</dbReference>
<comment type="caution">
    <text evidence="4">The sequence shown here is derived from an EMBL/GenBank/DDBJ whole genome shotgun (WGS) entry which is preliminary data.</text>
</comment>
<dbReference type="InterPro" id="IPR045337">
    <property type="entry name" value="MmgE_PrpD_C"/>
</dbReference>
<evidence type="ECO:0000259" key="2">
    <source>
        <dbReference type="Pfam" id="PF03972"/>
    </source>
</evidence>
<comment type="similarity">
    <text evidence="1">Belongs to the PrpD family.</text>
</comment>
<dbReference type="EMBL" id="JADQDO010000012">
    <property type="protein sequence ID" value="MBF9235372.1"/>
    <property type="molecule type" value="Genomic_DNA"/>
</dbReference>
<dbReference type="InterPro" id="IPR042183">
    <property type="entry name" value="MmgE/PrpD_sf_1"/>
</dbReference>
<dbReference type="Proteomes" id="UP000599312">
    <property type="component" value="Unassembled WGS sequence"/>
</dbReference>
<dbReference type="SUPFAM" id="SSF103378">
    <property type="entry name" value="2-methylcitrate dehydratase PrpD"/>
    <property type="match status" value="1"/>
</dbReference>
<dbReference type="PANTHER" id="PTHR16943">
    <property type="entry name" value="2-METHYLCITRATE DEHYDRATASE-RELATED"/>
    <property type="match status" value="1"/>
</dbReference>
<reference evidence="4" key="1">
    <citation type="submission" date="2020-11" db="EMBL/GenBank/DDBJ databases">
        <authorList>
            <person name="Kim M.K."/>
        </authorList>
    </citation>
    <scope>NUCLEOTIDE SEQUENCE</scope>
    <source>
        <strain evidence="4">BT350</strain>
    </source>
</reference>
<dbReference type="Pfam" id="PF19305">
    <property type="entry name" value="MmgE_PrpD_C"/>
    <property type="match status" value="1"/>
</dbReference>
<dbReference type="Gene3D" id="1.10.4100.10">
    <property type="entry name" value="2-methylcitrate dehydratase PrpD"/>
    <property type="match status" value="1"/>
</dbReference>
<organism evidence="4 5">
    <name type="scientific">Microvirga alba</name>
    <dbReference type="NCBI Taxonomy" id="2791025"/>
    <lineage>
        <taxon>Bacteria</taxon>
        <taxon>Pseudomonadati</taxon>
        <taxon>Pseudomonadota</taxon>
        <taxon>Alphaproteobacteria</taxon>
        <taxon>Hyphomicrobiales</taxon>
        <taxon>Methylobacteriaceae</taxon>
        <taxon>Microvirga</taxon>
    </lineage>
</organism>
<dbReference type="Gene3D" id="3.30.1330.120">
    <property type="entry name" value="2-methylcitrate dehydratase PrpD"/>
    <property type="match status" value="1"/>
</dbReference>
<accession>A0A931FR47</accession>
<dbReference type="PANTHER" id="PTHR16943:SF8">
    <property type="entry name" value="2-METHYLCITRATE DEHYDRATASE"/>
    <property type="match status" value="1"/>
</dbReference>
<dbReference type="InterPro" id="IPR005656">
    <property type="entry name" value="MmgE_PrpD"/>
</dbReference>
<protein>
    <submittedName>
        <fullName evidence="4">MmgE/PrpD family protein</fullName>
    </submittedName>
</protein>
<feature type="domain" description="MmgE/PrpD N-terminal" evidence="2">
    <location>
        <begin position="22"/>
        <end position="254"/>
    </location>
</feature>
<name>A0A931FR47_9HYPH</name>
<evidence type="ECO:0000259" key="3">
    <source>
        <dbReference type="Pfam" id="PF19305"/>
    </source>
</evidence>
<dbReference type="InterPro" id="IPR036148">
    <property type="entry name" value="MmgE/PrpD_sf"/>
</dbReference>
<evidence type="ECO:0000313" key="4">
    <source>
        <dbReference type="EMBL" id="MBF9235372.1"/>
    </source>
</evidence>
<sequence>MSSNIAAKDSIYSNVTEAVISKIEAMTFDGFPDELIAAARMLVIDGIAVAVAGARLEEAPPILATHLQAQGGAGDVSVLGLGFGLSAVSAALLNATSMHVLDFEPMWRPATHALSPVLAAALALAEDKEIGGRQLITALVRGIEIQGWLREGGQSESRELRFHPPGVVGPIGSAVACGTLLGLDGAGMANAIGMAASRCGSLFTNLGTMTKSTHCGFAASSGLESALLTRAGFSADNAVFDAATQGYLQAFMPRFDVLKLLQLGNGYRILDPGFAIKIFPAKFSTHYGISAALELHEKIGDPDDVDRIEIVVADVPSSNRPFPKSGLDGKFSVQYTIAAALLDGSVGLETFTDGRLFRGDMQRMLSKIEISMPPDMPSLYNTGRYADVAVHMSDGSALHARCSNPRGSWGAEPISLAEHETKVRTCLATFLSGGQIDDVVDMASRIETLDGRELRHLLRLASGRDITT</sequence>
<dbReference type="RefSeq" id="WP_196273358.1">
    <property type="nucleotide sequence ID" value="NZ_JADQDO010000012.1"/>
</dbReference>
<dbReference type="InterPro" id="IPR042188">
    <property type="entry name" value="MmgE/PrpD_sf_2"/>
</dbReference>
<evidence type="ECO:0000256" key="1">
    <source>
        <dbReference type="ARBA" id="ARBA00006174"/>
    </source>
</evidence>
<dbReference type="AlphaFoldDB" id="A0A931FR47"/>
<proteinExistence type="inferred from homology"/>
<dbReference type="Pfam" id="PF03972">
    <property type="entry name" value="MmgE_PrpD_N"/>
    <property type="match status" value="1"/>
</dbReference>
<gene>
    <name evidence="4" type="ORF">I2H38_18570</name>
</gene>
<evidence type="ECO:0000313" key="5">
    <source>
        <dbReference type="Proteomes" id="UP000599312"/>
    </source>
</evidence>
<dbReference type="GO" id="GO:0016829">
    <property type="term" value="F:lyase activity"/>
    <property type="evidence" value="ECO:0007669"/>
    <property type="project" value="InterPro"/>
</dbReference>
<keyword evidence="5" id="KW-1185">Reference proteome</keyword>